<name>A0A6C0E1Z3_9ZZZZ</name>
<protein>
    <submittedName>
        <fullName evidence="2">Uncharacterized protein</fullName>
    </submittedName>
</protein>
<feature type="coiled-coil region" evidence="1">
    <location>
        <begin position="109"/>
        <end position="136"/>
    </location>
</feature>
<keyword evidence="1" id="KW-0175">Coiled coil</keyword>
<evidence type="ECO:0000256" key="1">
    <source>
        <dbReference type="SAM" id="Coils"/>
    </source>
</evidence>
<sequence length="213" mass="25325">MNSNNNMSLYIPYVRLDVEKEFMADLFGYLDIGCVSRIDFVTKTNKYGNRYHRAYIHFERWYETIVSYNFQEKVKEKTARLVYNDPYYWVVLENPIKINKGDTITVMPSSHLEEEISKLKNEVDIQKRLYTNLVQENNTMAIKIQMLDSLKKVAEECCLESIDQMEELVYKLEEKNKICDFLRETNGKLIENNICLMNELNYLKEIKHLPTST</sequence>
<reference evidence="2" key="1">
    <citation type="journal article" date="2020" name="Nature">
        <title>Giant virus diversity and host interactions through global metagenomics.</title>
        <authorList>
            <person name="Schulz F."/>
            <person name="Roux S."/>
            <person name="Paez-Espino D."/>
            <person name="Jungbluth S."/>
            <person name="Walsh D.A."/>
            <person name="Denef V.J."/>
            <person name="McMahon K.D."/>
            <person name="Konstantinidis K.T."/>
            <person name="Eloe-Fadrosh E.A."/>
            <person name="Kyrpides N.C."/>
            <person name="Woyke T."/>
        </authorList>
    </citation>
    <scope>NUCLEOTIDE SEQUENCE</scope>
    <source>
        <strain evidence="2">GVMAG-M-3300023179-114</strain>
    </source>
</reference>
<evidence type="ECO:0000313" key="2">
    <source>
        <dbReference type="EMBL" id="QHT22752.1"/>
    </source>
</evidence>
<accession>A0A6C0E1Z3</accession>
<dbReference type="EMBL" id="MN739720">
    <property type="protein sequence ID" value="QHT22752.1"/>
    <property type="molecule type" value="Genomic_DNA"/>
</dbReference>
<proteinExistence type="predicted"/>
<dbReference type="AlphaFoldDB" id="A0A6C0E1Z3"/>
<organism evidence="2">
    <name type="scientific">viral metagenome</name>
    <dbReference type="NCBI Taxonomy" id="1070528"/>
    <lineage>
        <taxon>unclassified sequences</taxon>
        <taxon>metagenomes</taxon>
        <taxon>organismal metagenomes</taxon>
    </lineage>
</organism>